<dbReference type="GO" id="GO:0005524">
    <property type="term" value="F:ATP binding"/>
    <property type="evidence" value="ECO:0007669"/>
    <property type="project" value="UniProtKB-KW"/>
</dbReference>
<feature type="domain" description="4Fe-4S ferredoxin-type" evidence="11">
    <location>
        <begin position="29"/>
        <end position="58"/>
    </location>
</feature>
<dbReference type="GO" id="GO:0043565">
    <property type="term" value="F:sequence-specific DNA binding"/>
    <property type="evidence" value="ECO:0007669"/>
    <property type="project" value="InterPro"/>
</dbReference>
<dbReference type="InterPro" id="IPR002078">
    <property type="entry name" value="Sigma_54_int"/>
</dbReference>
<keyword evidence="6" id="KW-0411">Iron-sulfur</keyword>
<dbReference type="Pfam" id="PF25601">
    <property type="entry name" value="AAA_lid_14"/>
    <property type="match status" value="1"/>
</dbReference>
<dbReference type="PROSITE" id="PS00676">
    <property type="entry name" value="SIGMA54_INTERACT_2"/>
    <property type="match status" value="1"/>
</dbReference>
<dbReference type="Gene3D" id="1.10.8.60">
    <property type="match status" value="1"/>
</dbReference>
<evidence type="ECO:0000256" key="5">
    <source>
        <dbReference type="ARBA" id="ARBA00023004"/>
    </source>
</evidence>
<dbReference type="GO" id="GO:0051539">
    <property type="term" value="F:4 iron, 4 sulfur cluster binding"/>
    <property type="evidence" value="ECO:0007669"/>
    <property type="project" value="UniProtKB-KW"/>
</dbReference>
<dbReference type="InterPro" id="IPR009016">
    <property type="entry name" value="Fe_hydrogenase"/>
</dbReference>
<evidence type="ECO:0000256" key="8">
    <source>
        <dbReference type="ARBA" id="ARBA00023163"/>
    </source>
</evidence>
<dbReference type="InterPro" id="IPR017896">
    <property type="entry name" value="4Fe4S_Fe-S-bd"/>
</dbReference>
<feature type="domain" description="4Fe-4S" evidence="12">
    <location>
        <begin position="354"/>
        <end position="416"/>
    </location>
</feature>
<dbReference type="Gene3D" id="3.40.50.1780">
    <property type="match status" value="1"/>
</dbReference>
<protein>
    <recommendedName>
        <fullName evidence="15">Sigma54 specific transcriptional regulator, Fis family</fullName>
    </recommendedName>
</protein>
<keyword evidence="14" id="KW-1185">Reference proteome</keyword>
<proteinExistence type="predicted"/>
<dbReference type="PANTHER" id="PTHR32071">
    <property type="entry name" value="TRANSCRIPTIONAL REGULATORY PROTEIN"/>
    <property type="match status" value="1"/>
</dbReference>
<dbReference type="PROSITE" id="PS51656">
    <property type="entry name" value="4FE4S"/>
    <property type="match status" value="1"/>
</dbReference>
<dbReference type="SUPFAM" id="SSF52540">
    <property type="entry name" value="P-loop containing nucleoside triphosphate hydrolases"/>
    <property type="match status" value="1"/>
</dbReference>
<dbReference type="Gene3D" id="3.40.50.300">
    <property type="entry name" value="P-loop containing nucleotide triphosphate hydrolases"/>
    <property type="match status" value="1"/>
</dbReference>
<keyword evidence="3" id="KW-0547">Nucleotide-binding</keyword>
<evidence type="ECO:0000256" key="2">
    <source>
        <dbReference type="ARBA" id="ARBA00022723"/>
    </source>
</evidence>
<feature type="region of interest" description="Disordered" evidence="9">
    <location>
        <begin position="671"/>
        <end position="691"/>
    </location>
</feature>
<dbReference type="InterPro" id="IPR027417">
    <property type="entry name" value="P-loop_NTPase"/>
</dbReference>
<feature type="domain" description="4Fe-4S ferredoxin-type" evidence="11">
    <location>
        <begin position="1"/>
        <end position="28"/>
    </location>
</feature>
<dbReference type="Gene3D" id="3.30.70.20">
    <property type="match status" value="1"/>
</dbReference>
<dbReference type="PROSITE" id="PS51379">
    <property type="entry name" value="4FE4S_FER_2"/>
    <property type="match status" value="2"/>
</dbReference>
<keyword evidence="5" id="KW-0408">Iron</keyword>
<dbReference type="SUPFAM" id="SSF46689">
    <property type="entry name" value="Homeodomain-like"/>
    <property type="match status" value="1"/>
</dbReference>
<keyword evidence="7" id="KW-0805">Transcription regulation</keyword>
<evidence type="ECO:0000259" key="10">
    <source>
        <dbReference type="PROSITE" id="PS50045"/>
    </source>
</evidence>
<dbReference type="InterPro" id="IPR003593">
    <property type="entry name" value="AAA+_ATPase"/>
</dbReference>
<reference evidence="13 14" key="1">
    <citation type="journal article" date="2017" name="Genome Announc.">
        <title>Complete Genome Sequences of Two Acetylene-Fermenting Pelobacter acetylenicus Strains.</title>
        <authorList>
            <person name="Sutton J.M."/>
            <person name="Baesman S.M."/>
            <person name="Fierst J.L."/>
            <person name="Poret-Peterson A.T."/>
            <person name="Oremland R.S."/>
            <person name="Dunlap D.S."/>
            <person name="Akob D.M."/>
        </authorList>
    </citation>
    <scope>NUCLEOTIDE SEQUENCE [LARGE SCALE GENOMIC DNA]</scope>
    <source>
        <strain evidence="13 14">DSM 3247</strain>
    </source>
</reference>
<dbReference type="InterPro" id="IPR007202">
    <property type="entry name" value="4Fe-4S_dom"/>
</dbReference>
<dbReference type="InterPro" id="IPR025943">
    <property type="entry name" value="Sigma_54_int_dom_ATP-bd_2"/>
</dbReference>
<name>A0A1L3GKV8_SYNAC</name>
<evidence type="ECO:0000256" key="6">
    <source>
        <dbReference type="ARBA" id="ARBA00023014"/>
    </source>
</evidence>
<keyword evidence="1" id="KW-0004">4Fe-4S</keyword>
<dbReference type="Pfam" id="PF02906">
    <property type="entry name" value="Fe_hyd_lg_C"/>
    <property type="match status" value="1"/>
</dbReference>
<dbReference type="InterPro" id="IPR002197">
    <property type="entry name" value="HTH_Fis"/>
</dbReference>
<evidence type="ECO:0000256" key="1">
    <source>
        <dbReference type="ARBA" id="ARBA00022485"/>
    </source>
</evidence>
<organism evidence="13 14">
    <name type="scientific">Syntrophotalea acetylenica</name>
    <name type="common">Pelobacter acetylenicus</name>
    <dbReference type="NCBI Taxonomy" id="29542"/>
    <lineage>
        <taxon>Bacteria</taxon>
        <taxon>Pseudomonadati</taxon>
        <taxon>Thermodesulfobacteriota</taxon>
        <taxon>Desulfuromonadia</taxon>
        <taxon>Desulfuromonadales</taxon>
        <taxon>Syntrophotaleaceae</taxon>
        <taxon>Syntrophotalea</taxon>
    </lineage>
</organism>
<keyword evidence="2" id="KW-0479">Metal-binding</keyword>
<dbReference type="Pfam" id="PF00158">
    <property type="entry name" value="Sigma54_activat"/>
    <property type="match status" value="1"/>
</dbReference>
<dbReference type="OrthoDB" id="9814761at2"/>
<dbReference type="SUPFAM" id="SSF53920">
    <property type="entry name" value="Fe-only hydrogenase"/>
    <property type="match status" value="1"/>
</dbReference>
<evidence type="ECO:0000256" key="4">
    <source>
        <dbReference type="ARBA" id="ARBA00022840"/>
    </source>
</evidence>
<dbReference type="GO" id="GO:0046872">
    <property type="term" value="F:metal ion binding"/>
    <property type="evidence" value="ECO:0007669"/>
    <property type="project" value="UniProtKB-KW"/>
</dbReference>
<dbReference type="InterPro" id="IPR009057">
    <property type="entry name" value="Homeodomain-like_sf"/>
</dbReference>
<gene>
    <name evidence="13" type="ORF">A7E75_09850</name>
</gene>
<dbReference type="AlphaFoldDB" id="A0A1L3GKV8"/>
<dbReference type="InterPro" id="IPR058031">
    <property type="entry name" value="AAA_lid_NorR"/>
</dbReference>
<evidence type="ECO:0000256" key="9">
    <source>
        <dbReference type="SAM" id="MobiDB-lite"/>
    </source>
</evidence>
<evidence type="ECO:0000313" key="13">
    <source>
        <dbReference type="EMBL" id="APG26298.1"/>
    </source>
</evidence>
<dbReference type="InterPro" id="IPR004108">
    <property type="entry name" value="Fe_hydrogenase_lsu_C"/>
</dbReference>
<dbReference type="Pfam" id="PF02954">
    <property type="entry name" value="HTH_8"/>
    <property type="match status" value="1"/>
</dbReference>
<dbReference type="Pfam" id="PF12838">
    <property type="entry name" value="Fer4_7"/>
    <property type="match status" value="1"/>
</dbReference>
<dbReference type="PANTHER" id="PTHR32071:SF113">
    <property type="entry name" value="ALGINATE BIOSYNTHESIS TRANSCRIPTIONAL REGULATORY PROTEIN ALGB"/>
    <property type="match status" value="1"/>
</dbReference>
<dbReference type="SUPFAM" id="SSF54862">
    <property type="entry name" value="4Fe-4S ferredoxins"/>
    <property type="match status" value="1"/>
</dbReference>
<dbReference type="Gene3D" id="1.10.10.60">
    <property type="entry name" value="Homeodomain-like"/>
    <property type="match status" value="1"/>
</dbReference>
<accession>A0A1L3GKV8</accession>
<evidence type="ECO:0000259" key="11">
    <source>
        <dbReference type="PROSITE" id="PS51379"/>
    </source>
</evidence>
<keyword evidence="4" id="KW-0067">ATP-binding</keyword>
<dbReference type="STRING" id="29542.A6070_03850"/>
<dbReference type="CDD" id="cd00009">
    <property type="entry name" value="AAA"/>
    <property type="match status" value="1"/>
</dbReference>
<dbReference type="PROSITE" id="PS50045">
    <property type="entry name" value="SIGMA54_INTERACT_4"/>
    <property type="match status" value="1"/>
</dbReference>
<evidence type="ECO:0000256" key="7">
    <source>
        <dbReference type="ARBA" id="ARBA00023015"/>
    </source>
</evidence>
<dbReference type="SMART" id="SM00382">
    <property type="entry name" value="AAA"/>
    <property type="match status" value="1"/>
</dbReference>
<evidence type="ECO:0000313" key="14">
    <source>
        <dbReference type="Proteomes" id="UP000182264"/>
    </source>
</evidence>
<dbReference type="Gene3D" id="1.10.15.40">
    <property type="entry name" value="Electron transport complex subunit B, putative Fe-S cluster"/>
    <property type="match status" value="1"/>
</dbReference>
<evidence type="ECO:0008006" key="15">
    <source>
        <dbReference type="Google" id="ProtNLM"/>
    </source>
</evidence>
<evidence type="ECO:0000256" key="3">
    <source>
        <dbReference type="ARBA" id="ARBA00022741"/>
    </source>
</evidence>
<dbReference type="GO" id="GO:0006355">
    <property type="term" value="P:regulation of DNA-templated transcription"/>
    <property type="evidence" value="ECO:0007669"/>
    <property type="project" value="InterPro"/>
</dbReference>
<dbReference type="EMBL" id="CP015518">
    <property type="protein sequence ID" value="APG26298.1"/>
    <property type="molecule type" value="Genomic_DNA"/>
</dbReference>
<feature type="domain" description="Sigma-54 factor interaction" evidence="10">
    <location>
        <begin position="429"/>
        <end position="653"/>
    </location>
</feature>
<dbReference type="Proteomes" id="UP000182264">
    <property type="component" value="Chromosome"/>
</dbReference>
<dbReference type="Gene3D" id="3.40.950.10">
    <property type="entry name" value="Fe-only Hydrogenase (Larger Subunit), Chain L, domain 3"/>
    <property type="match status" value="1"/>
</dbReference>
<keyword evidence="8" id="KW-0804">Transcription</keyword>
<dbReference type="Pfam" id="PF04060">
    <property type="entry name" value="FeS"/>
    <property type="match status" value="1"/>
</dbReference>
<sequence length="753" mass="82974">MIQTDIQRCRSCFACLRHCPVKAVRVTPQGTDTDAGRCIGCGRCLQVCSQQARRAPNSLNRCQRLLRHKEPMAAILAPSFPAYIGDMRPGQLVSGLHRLGFQLVVEGAWGVELAARTIAAGLRTVSTAPRILSHCPAIVALVERHFPQLLRNLSPCVSPLVAAARALRATHAGPLRIVTISSCFAAKIEAADDQFQDVIDGALTFAEIGELFETAGITPTRLPETVFDQPHARSGRRFALSGGAPTSLLPRDYAEQGEMLSTEGYQNAREVLLDLAAGRIRPGIVDLRLCRGGCLGACDPGSRLSAFARGRLVEQFARQHDNGPRPEPDAASAKVNLKRTFSNRQTRQEHPSGESIRRVLQSTDKFSQRDELNCGACGYRTCREHATAVCRSLAREDMCLPYFVKRLKAEQARLQKSAQLAQQAAEEVMPGDDLLARQLLDLVQEVAPGDKTILLRGEMGTGKKTAARTIHRYSRRAEQPLATLSCSGLDQQQLLIELFGSRHASDFRQGLLELAAGGTLMLEEIGDAGQKVQDALLEFLNHGSIMPVGAKIRLPVDVRLIVTSRRDLEQGVKEGWFSSDLYYRLCLCTLTLPPLRNRPQALQELAEQLLRRSGRRLNRNPAAIDAPAMEALCRYAWPGNILELAAVIERAVILGGDDPVLRREHLSLPLAAGASAPQPDPGKSPSDFRARRGRQMELIERGLLERYLRESSGNVSAAARRANLPRRTFYRLMERYDIQRCKFLTRPAARKGD</sequence>
<dbReference type="RefSeq" id="WP_072288126.1">
    <property type="nucleotide sequence ID" value="NZ_CP015455.1"/>
</dbReference>
<evidence type="ECO:0000259" key="12">
    <source>
        <dbReference type="PROSITE" id="PS51656"/>
    </source>
</evidence>